<proteinExistence type="predicted"/>
<dbReference type="Proteomes" id="UP001293254">
    <property type="component" value="Unassembled WGS sequence"/>
</dbReference>
<gene>
    <name evidence="1" type="ORF">Salat_2419800</name>
</gene>
<comment type="caution">
    <text evidence="1">The sequence shown here is derived from an EMBL/GenBank/DDBJ whole genome shotgun (WGS) entry which is preliminary data.</text>
</comment>
<protein>
    <submittedName>
        <fullName evidence="1">Uncharacterized protein</fullName>
    </submittedName>
</protein>
<name>A0AAE1XY10_9LAMI</name>
<evidence type="ECO:0000313" key="1">
    <source>
        <dbReference type="EMBL" id="KAK4420069.1"/>
    </source>
</evidence>
<organism evidence="1 2">
    <name type="scientific">Sesamum alatum</name>
    <dbReference type="NCBI Taxonomy" id="300844"/>
    <lineage>
        <taxon>Eukaryota</taxon>
        <taxon>Viridiplantae</taxon>
        <taxon>Streptophyta</taxon>
        <taxon>Embryophyta</taxon>
        <taxon>Tracheophyta</taxon>
        <taxon>Spermatophyta</taxon>
        <taxon>Magnoliopsida</taxon>
        <taxon>eudicotyledons</taxon>
        <taxon>Gunneridae</taxon>
        <taxon>Pentapetalae</taxon>
        <taxon>asterids</taxon>
        <taxon>lamiids</taxon>
        <taxon>Lamiales</taxon>
        <taxon>Pedaliaceae</taxon>
        <taxon>Sesamum</taxon>
    </lineage>
</organism>
<accession>A0AAE1XY10</accession>
<dbReference type="AlphaFoldDB" id="A0AAE1XY10"/>
<reference evidence="1" key="1">
    <citation type="submission" date="2020-06" db="EMBL/GenBank/DDBJ databases">
        <authorList>
            <person name="Li T."/>
            <person name="Hu X."/>
            <person name="Zhang T."/>
            <person name="Song X."/>
            <person name="Zhang H."/>
            <person name="Dai N."/>
            <person name="Sheng W."/>
            <person name="Hou X."/>
            <person name="Wei L."/>
        </authorList>
    </citation>
    <scope>NUCLEOTIDE SEQUENCE</scope>
    <source>
        <strain evidence="1">3651</strain>
        <tissue evidence="1">Leaf</tissue>
    </source>
</reference>
<sequence>MYQALGGSASARRGVAGGVCKVYVELSGSQAGERSVRWLAIRRALVHDNSLFINGILCKFIFPSREQTGLVLHCKVTHRAFSVNYYLLGIYGANDRTMRRELWAKITDYVELMYDEP</sequence>
<dbReference type="EMBL" id="JACGWO010000009">
    <property type="protein sequence ID" value="KAK4420069.1"/>
    <property type="molecule type" value="Genomic_DNA"/>
</dbReference>
<keyword evidence="2" id="KW-1185">Reference proteome</keyword>
<reference evidence="1" key="2">
    <citation type="journal article" date="2024" name="Plant">
        <title>Genomic evolution and insights into agronomic trait innovations of Sesamum species.</title>
        <authorList>
            <person name="Miao H."/>
            <person name="Wang L."/>
            <person name="Qu L."/>
            <person name="Liu H."/>
            <person name="Sun Y."/>
            <person name="Le M."/>
            <person name="Wang Q."/>
            <person name="Wei S."/>
            <person name="Zheng Y."/>
            <person name="Lin W."/>
            <person name="Duan Y."/>
            <person name="Cao H."/>
            <person name="Xiong S."/>
            <person name="Wang X."/>
            <person name="Wei L."/>
            <person name="Li C."/>
            <person name="Ma Q."/>
            <person name="Ju M."/>
            <person name="Zhao R."/>
            <person name="Li G."/>
            <person name="Mu C."/>
            <person name="Tian Q."/>
            <person name="Mei H."/>
            <person name="Zhang T."/>
            <person name="Gao T."/>
            <person name="Zhang H."/>
        </authorList>
    </citation>
    <scope>NUCLEOTIDE SEQUENCE</scope>
    <source>
        <strain evidence="1">3651</strain>
    </source>
</reference>
<evidence type="ECO:0000313" key="2">
    <source>
        <dbReference type="Proteomes" id="UP001293254"/>
    </source>
</evidence>